<keyword evidence="5 10" id="KW-0812">Transmembrane</keyword>
<feature type="transmembrane region" description="Helical" evidence="11">
    <location>
        <begin position="80"/>
        <end position="99"/>
    </location>
</feature>
<evidence type="ECO:0000256" key="1">
    <source>
        <dbReference type="ARBA" id="ARBA00004651"/>
    </source>
</evidence>
<dbReference type="Proteomes" id="UP001597260">
    <property type="component" value="Unassembled WGS sequence"/>
</dbReference>
<comment type="similarity">
    <text evidence="2 10">Belongs to the cytochrome c oxidase subunit 3 family.</text>
</comment>
<dbReference type="InterPro" id="IPR024791">
    <property type="entry name" value="Cyt_c/ubiquinol_Oxase_su3"/>
</dbReference>
<dbReference type="PANTHER" id="PTHR11403:SF2">
    <property type="entry name" value="CYTOCHROME BO(3) UBIQUINOL OXIDASE SUBUNIT 3"/>
    <property type="match status" value="1"/>
</dbReference>
<evidence type="ECO:0000256" key="10">
    <source>
        <dbReference type="RuleBase" id="RU003376"/>
    </source>
</evidence>
<dbReference type="SUPFAM" id="SSF81452">
    <property type="entry name" value="Cytochrome c oxidase subunit III-like"/>
    <property type="match status" value="1"/>
</dbReference>
<evidence type="ECO:0000313" key="14">
    <source>
        <dbReference type="Proteomes" id="UP001597260"/>
    </source>
</evidence>
<dbReference type="CDD" id="cd00386">
    <property type="entry name" value="Heme_Cu_Oxidase_III_like"/>
    <property type="match status" value="1"/>
</dbReference>
<comment type="subcellular location">
    <subcellularLocation>
        <location evidence="1 10">Cell membrane</location>
        <topology evidence="1 10">Multi-pass membrane protein</topology>
    </subcellularLocation>
</comment>
<evidence type="ECO:0000256" key="4">
    <source>
        <dbReference type="ARBA" id="ARBA00022475"/>
    </source>
</evidence>
<dbReference type="Gene3D" id="1.20.120.80">
    <property type="entry name" value="Cytochrome c oxidase, subunit III, four-helix bundle"/>
    <property type="match status" value="1"/>
</dbReference>
<proteinExistence type="inferred from homology"/>
<dbReference type="EC" id="7.1.1.9" evidence="3"/>
<accession>A0ABW3YKK3</accession>
<evidence type="ECO:0000259" key="12">
    <source>
        <dbReference type="PROSITE" id="PS50253"/>
    </source>
</evidence>
<evidence type="ECO:0000256" key="9">
    <source>
        <dbReference type="ARBA" id="ARBA00031625"/>
    </source>
</evidence>
<feature type="transmembrane region" description="Helical" evidence="11">
    <location>
        <begin position="37"/>
        <end position="60"/>
    </location>
</feature>
<comment type="caution">
    <text evidence="13">The sequence shown here is derived from an EMBL/GenBank/DDBJ whole genome shotgun (WGS) entry which is preliminary data.</text>
</comment>
<evidence type="ECO:0000256" key="5">
    <source>
        <dbReference type="ARBA" id="ARBA00022692"/>
    </source>
</evidence>
<keyword evidence="7 11" id="KW-0472">Membrane</keyword>
<keyword evidence="6 11" id="KW-1133">Transmembrane helix</keyword>
<gene>
    <name evidence="13" type="ORF">ACFQ4H_24185</name>
</gene>
<feature type="transmembrane region" description="Helical" evidence="11">
    <location>
        <begin position="111"/>
        <end position="130"/>
    </location>
</feature>
<name>A0ABW3YKK3_9ACTN</name>
<dbReference type="EMBL" id="JBHTMP010000043">
    <property type="protein sequence ID" value="MFD1324191.1"/>
    <property type="molecule type" value="Genomic_DNA"/>
</dbReference>
<organism evidence="13 14">
    <name type="scientific">Micromonospora sonneratiae</name>
    <dbReference type="NCBI Taxonomy" id="1184706"/>
    <lineage>
        <taxon>Bacteria</taxon>
        <taxon>Bacillati</taxon>
        <taxon>Actinomycetota</taxon>
        <taxon>Actinomycetes</taxon>
        <taxon>Micromonosporales</taxon>
        <taxon>Micromonosporaceae</taxon>
        <taxon>Micromonospora</taxon>
    </lineage>
</organism>
<protein>
    <recommendedName>
        <fullName evidence="3">cytochrome-c oxidase</fullName>
        <ecNumber evidence="3">7.1.1.9</ecNumber>
    </recommendedName>
    <alternativeName>
        <fullName evidence="8">Cytochrome aa3 subunit 3</fullName>
    </alternativeName>
    <alternativeName>
        <fullName evidence="9">Cytochrome c oxidase polypeptide III</fullName>
    </alternativeName>
</protein>
<evidence type="ECO:0000256" key="8">
    <source>
        <dbReference type="ARBA" id="ARBA00031400"/>
    </source>
</evidence>
<evidence type="ECO:0000256" key="6">
    <source>
        <dbReference type="ARBA" id="ARBA00022989"/>
    </source>
</evidence>
<keyword evidence="4" id="KW-1003">Cell membrane</keyword>
<feature type="domain" description="Heme-copper oxidase subunit III family profile" evidence="12">
    <location>
        <begin position="38"/>
        <end position="215"/>
    </location>
</feature>
<evidence type="ECO:0000256" key="2">
    <source>
        <dbReference type="ARBA" id="ARBA00010581"/>
    </source>
</evidence>
<sequence length="216" mass="23933">MMSAGTPREPTAAGGVATVPGASVFAVETPAGRSTGWWGMVLLVATEATLFAVLLGSYFYLRFQAGPHWPPVGIEPPELVRPFIMTALLLPSSLPVIWAERGIRRGEQWRLRTGLATTILLGLSFLAMQATEYADNLELFTFTTDVYGSLFYTITGFHGAHVTIGLLMLGWLLVAAFRGSFDARRHERVRIVALYWHFVDLVWVAILFTVYLSPWL</sequence>
<dbReference type="RefSeq" id="WP_377574413.1">
    <property type="nucleotide sequence ID" value="NZ_JBHTMP010000043.1"/>
</dbReference>
<evidence type="ECO:0000256" key="7">
    <source>
        <dbReference type="ARBA" id="ARBA00023136"/>
    </source>
</evidence>
<dbReference type="PROSITE" id="PS50253">
    <property type="entry name" value="COX3"/>
    <property type="match status" value="1"/>
</dbReference>
<reference evidence="14" key="1">
    <citation type="journal article" date="2019" name="Int. J. Syst. Evol. Microbiol.">
        <title>The Global Catalogue of Microorganisms (GCM) 10K type strain sequencing project: providing services to taxonomists for standard genome sequencing and annotation.</title>
        <authorList>
            <consortium name="The Broad Institute Genomics Platform"/>
            <consortium name="The Broad Institute Genome Sequencing Center for Infectious Disease"/>
            <person name="Wu L."/>
            <person name="Ma J."/>
        </authorList>
    </citation>
    <scope>NUCLEOTIDE SEQUENCE [LARGE SCALE GENOMIC DNA]</scope>
    <source>
        <strain evidence="14">JCM 31037</strain>
    </source>
</reference>
<dbReference type="PANTHER" id="PTHR11403">
    <property type="entry name" value="CYTOCHROME C OXIDASE SUBUNIT III"/>
    <property type="match status" value="1"/>
</dbReference>
<evidence type="ECO:0000256" key="11">
    <source>
        <dbReference type="SAM" id="Phobius"/>
    </source>
</evidence>
<feature type="transmembrane region" description="Helical" evidence="11">
    <location>
        <begin position="189"/>
        <end position="212"/>
    </location>
</feature>
<dbReference type="InterPro" id="IPR035973">
    <property type="entry name" value="Cyt_c_oxidase_su3-like_sf"/>
</dbReference>
<evidence type="ECO:0000313" key="13">
    <source>
        <dbReference type="EMBL" id="MFD1324191.1"/>
    </source>
</evidence>
<feature type="transmembrane region" description="Helical" evidence="11">
    <location>
        <begin position="150"/>
        <end position="177"/>
    </location>
</feature>
<evidence type="ECO:0000256" key="3">
    <source>
        <dbReference type="ARBA" id="ARBA00012949"/>
    </source>
</evidence>
<keyword evidence="14" id="KW-1185">Reference proteome</keyword>
<dbReference type="InterPro" id="IPR000298">
    <property type="entry name" value="Cyt_c_oxidase-like_su3"/>
</dbReference>
<dbReference type="Pfam" id="PF00510">
    <property type="entry name" value="COX3"/>
    <property type="match status" value="1"/>
</dbReference>
<dbReference type="InterPro" id="IPR013833">
    <property type="entry name" value="Cyt_c_oxidase_su3_a-hlx"/>
</dbReference>